<keyword evidence="9 13" id="KW-0067">ATP-binding</keyword>
<dbReference type="InterPro" id="IPR005479">
    <property type="entry name" value="CPAse_ATP-bd"/>
</dbReference>
<gene>
    <name evidence="17" type="primary">uca</name>
    <name evidence="17" type="ORF">AB3G37_00550</name>
</gene>
<dbReference type="SUPFAM" id="SSF56059">
    <property type="entry name" value="Glutathione synthetase ATP-binding domain-like"/>
    <property type="match status" value="1"/>
</dbReference>
<dbReference type="InterPro" id="IPR011053">
    <property type="entry name" value="Single_hybrid_motif"/>
</dbReference>
<dbReference type="Pfam" id="PF02786">
    <property type="entry name" value="CPSase_L_D2"/>
    <property type="match status" value="1"/>
</dbReference>
<dbReference type="Gene3D" id="3.30.1360.40">
    <property type="match status" value="1"/>
</dbReference>
<dbReference type="Pfam" id="PF02785">
    <property type="entry name" value="Biotin_carb_C"/>
    <property type="match status" value="1"/>
</dbReference>
<dbReference type="RefSeq" id="WP_369789386.1">
    <property type="nucleotide sequence ID" value="NZ_CP165628.1"/>
</dbReference>
<dbReference type="AlphaFoldDB" id="A0AB39VQ10"/>
<dbReference type="SMART" id="SM00797">
    <property type="entry name" value="AHS2"/>
    <property type="match status" value="1"/>
</dbReference>
<dbReference type="PROSITE" id="PS50979">
    <property type="entry name" value="BC"/>
    <property type="match status" value="1"/>
</dbReference>
<evidence type="ECO:0000256" key="11">
    <source>
        <dbReference type="ARBA" id="ARBA00033786"/>
    </source>
</evidence>
<comment type="catalytic activity">
    <reaction evidence="12">
        <text>N(6)-biotinyl-L-lysyl-[protein] + hydrogencarbonate + ATP = N(6)-carboxybiotinyl-L-lysyl-[protein] + ADP + phosphate + H(+)</text>
        <dbReference type="Rhea" id="RHEA:13501"/>
        <dbReference type="Rhea" id="RHEA-COMP:10505"/>
        <dbReference type="Rhea" id="RHEA-COMP:10506"/>
        <dbReference type="ChEBI" id="CHEBI:15378"/>
        <dbReference type="ChEBI" id="CHEBI:17544"/>
        <dbReference type="ChEBI" id="CHEBI:30616"/>
        <dbReference type="ChEBI" id="CHEBI:43474"/>
        <dbReference type="ChEBI" id="CHEBI:83144"/>
        <dbReference type="ChEBI" id="CHEBI:83145"/>
        <dbReference type="ChEBI" id="CHEBI:456216"/>
        <dbReference type="EC" id="6.3.4.14"/>
    </reaction>
</comment>
<dbReference type="PANTHER" id="PTHR18866:SF128">
    <property type="entry name" value="UREA AMIDOLYASE"/>
    <property type="match status" value="1"/>
</dbReference>
<evidence type="ECO:0000256" key="10">
    <source>
        <dbReference type="ARBA" id="ARBA00023267"/>
    </source>
</evidence>
<evidence type="ECO:0000256" key="6">
    <source>
        <dbReference type="ARBA" id="ARBA00022598"/>
    </source>
</evidence>
<feature type="domain" description="Biotin carboxylation" evidence="16">
    <location>
        <begin position="1"/>
        <end position="444"/>
    </location>
</feature>
<evidence type="ECO:0000256" key="2">
    <source>
        <dbReference type="ARBA" id="ARBA00003761"/>
    </source>
</evidence>
<dbReference type="SMART" id="SM00796">
    <property type="entry name" value="AHS1"/>
    <property type="match status" value="1"/>
</dbReference>
<dbReference type="NCBIfam" id="TIGR00724">
    <property type="entry name" value="urea_amlyse_rel"/>
    <property type="match status" value="1"/>
</dbReference>
<dbReference type="InterPro" id="IPR003778">
    <property type="entry name" value="CT_A_B"/>
</dbReference>
<comment type="cofactor">
    <cofactor evidence="1">
        <name>biotin</name>
        <dbReference type="ChEBI" id="CHEBI:57586"/>
    </cofactor>
</comment>
<evidence type="ECO:0000256" key="9">
    <source>
        <dbReference type="ARBA" id="ARBA00022840"/>
    </source>
</evidence>
<dbReference type="GO" id="GO:0005524">
    <property type="term" value="F:ATP binding"/>
    <property type="evidence" value="ECO:0007669"/>
    <property type="project" value="UniProtKB-UniRule"/>
</dbReference>
<dbReference type="PROSITE" id="PS00866">
    <property type="entry name" value="CPSASE_1"/>
    <property type="match status" value="1"/>
</dbReference>
<comment type="pathway">
    <text evidence="3">Lipid metabolism; malonyl-CoA biosynthesis; malonyl-CoA from acetyl-CoA: step 1/1.</text>
</comment>
<evidence type="ECO:0000259" key="15">
    <source>
        <dbReference type="PROSITE" id="PS50975"/>
    </source>
</evidence>
<dbReference type="GO" id="GO:0016787">
    <property type="term" value="F:hydrolase activity"/>
    <property type="evidence" value="ECO:0007669"/>
    <property type="project" value="UniProtKB-KW"/>
</dbReference>
<keyword evidence="7 13" id="KW-0547">Nucleotide-binding</keyword>
<dbReference type="SUPFAM" id="SSF51246">
    <property type="entry name" value="Rudiment single hybrid motif"/>
    <property type="match status" value="1"/>
</dbReference>
<dbReference type="InterPro" id="IPR011764">
    <property type="entry name" value="Biotin_carboxylation_dom"/>
</dbReference>
<dbReference type="InterPro" id="IPR011054">
    <property type="entry name" value="Rudment_hybrid_motif"/>
</dbReference>
<evidence type="ECO:0000259" key="16">
    <source>
        <dbReference type="PROSITE" id="PS50979"/>
    </source>
</evidence>
<reference evidence="17" key="1">
    <citation type="submission" date="2024-07" db="EMBL/GenBank/DDBJ databases">
        <authorList>
            <person name="Biller S.J."/>
        </authorList>
    </citation>
    <scope>NUCLEOTIDE SEQUENCE</scope>
    <source>
        <strain evidence="17">WC2420</strain>
    </source>
</reference>
<keyword evidence="10" id="KW-0092">Biotin</keyword>
<dbReference type="InterPro" id="IPR005482">
    <property type="entry name" value="Biotin_COase_C"/>
</dbReference>
<dbReference type="SMART" id="SM00878">
    <property type="entry name" value="Biotin_carb_C"/>
    <property type="match status" value="1"/>
</dbReference>
<dbReference type="PANTHER" id="PTHR18866">
    <property type="entry name" value="CARBOXYLASE:PYRUVATE/ACETYL-COA/PROPIONYL-COA CARBOXYLASE"/>
    <property type="match status" value="1"/>
</dbReference>
<dbReference type="SUPFAM" id="SSF52440">
    <property type="entry name" value="PreATP-grasp domain"/>
    <property type="match status" value="1"/>
</dbReference>
<dbReference type="InterPro" id="IPR001882">
    <property type="entry name" value="Biotin_BS"/>
</dbReference>
<comment type="subunit">
    <text evidence="4">Acetyl-CoA carboxylase is a heterohexamer of biotin carboxyl carrier protein, biotin carboxylase and the two subunits of carboxyl transferase in a 2:2 complex.</text>
</comment>
<dbReference type="GO" id="GO:0004847">
    <property type="term" value="F:urea carboxylase activity"/>
    <property type="evidence" value="ECO:0007669"/>
    <property type="project" value="TreeGrafter"/>
</dbReference>
<dbReference type="PROSITE" id="PS50975">
    <property type="entry name" value="ATP_GRASP"/>
    <property type="match status" value="1"/>
</dbReference>
<dbReference type="Gene3D" id="2.40.100.10">
    <property type="entry name" value="Cyclophilin-like"/>
    <property type="match status" value="2"/>
</dbReference>
<dbReference type="PROSITE" id="PS50968">
    <property type="entry name" value="BIOTINYL_LIPOYL"/>
    <property type="match status" value="1"/>
</dbReference>
<dbReference type="GO" id="GO:0004075">
    <property type="term" value="F:biotin carboxylase activity"/>
    <property type="evidence" value="ECO:0007669"/>
    <property type="project" value="UniProtKB-EC"/>
</dbReference>
<sequence length="1229" mass="134363">MFNTVLIANRGEIACRAIRTLKRLGVTSVAVYSNADSNAPHVTDADIAVALGGEKASESYLLIDKILAAAKETGAQAIYPGYGFLSESAEFADACEAAGIAFIGPTAHQIREFGLKHRARELAAIADVPMTPGTALLDSIEEAVTAAANIGYPIMLKSTAGGGGIGLTRCDDEAALRAAWDSVKRLGEQFFRDAGVFLERFVDRARHVEVQIFGDGKGNVVALGERDCSLQRRNQKVVEETPAPNLPQATREALHRSAVKLGESVNYRSAGTVEYIYDAARDEFYFLEVNTRLQVEHPVTEMVTGLDLIECMLRVAADEPLDWPRMQQPPKGASIEVRIYAEDPLKNFLPSPGVLTEVFFPEDVRVDGWVSTGSEVSAFYDPMIAKLIVYGDNREQALEKMSQALAATRLHGIASNIDYLRQVVATPLFHQGEMWTRMLDSFVYKPQAVEVISPGTYSSIQDYPGRLGYWDIGVPPSGPMDDFAFRLANRIVGNHLDAAGLEFTLQGPTLRFHCDATIALTGAACPADLDGNEVAYWQPIDIKAGQVLTLGRATSGCRTYLAVRNGFDVPVYLGSRSTFALGQFGGHAGRTLRVADMLTVSQPELAACTTPAPVDLPQAAAAHIVPAYGDDWSIGVLYGPHGAPDFFTKESIDTFFDSEWQVHYNSNRLGVRLTGPKPQWARLDGGEAGLHPSNVHDCEYAIGAINFTGDFPVILTRDGPSLGGFVCPVTIAKAELWKVGQVKPGDRIRFHPISFEQAQALEMAQQGTIDSLMPIEAMEMQVPSLLPAKTASATILAELPASEDRPCVVYRQAGDGYVLIEYGDNVLDLALRLRIYLLMKAIREAAEPGIEELSPGVRSLQVRYDSRVLHQSALLKHLLALELQLADVSQLKIPTRIIHMPMAFEDAATLAAVERYQQTVRAEAPWLPNNVDFIQRTNGLASREEVKDILFNASYLILGLGDVYLGAPCAVPIDPRHRLLSSKYNPARTHTAEGTVGIGGMYMCIYGMDSPGGYQLVGRTLPIWNKFLKNEQFEQGEPWLLHFFDQVRFYQVTEAELEEQRDAFREGRAQVRIEQTEFDFAEYTRFLADNAEDIADFRQRQQSAFISEVAHWQAHESAAVDAAVNGAQPVEDLADQPGQLVSADLNGNIWKILVEPGQVVEAGQPLIVVEAMKMELSVNAPCAGTVLKIACQQGRPVGPGDALLWIDKDSIDKDGIGKVAIGKNESDNV</sequence>
<evidence type="ECO:0000256" key="3">
    <source>
        <dbReference type="ARBA" id="ARBA00004956"/>
    </source>
</evidence>
<dbReference type="InterPro" id="IPR000089">
    <property type="entry name" value="Biotin_lipoyl"/>
</dbReference>
<dbReference type="InterPro" id="IPR014084">
    <property type="entry name" value="Urea_COase"/>
</dbReference>
<dbReference type="SUPFAM" id="SSF50891">
    <property type="entry name" value="Cyclophilin-like"/>
    <property type="match status" value="2"/>
</dbReference>
<evidence type="ECO:0000256" key="13">
    <source>
        <dbReference type="PROSITE-ProRule" id="PRU00409"/>
    </source>
</evidence>
<dbReference type="Gene3D" id="2.40.50.100">
    <property type="match status" value="1"/>
</dbReference>
<dbReference type="Pfam" id="PF02682">
    <property type="entry name" value="CT_C_D"/>
    <property type="match status" value="1"/>
</dbReference>
<dbReference type="CDD" id="cd06850">
    <property type="entry name" value="biotinyl_domain"/>
    <property type="match status" value="1"/>
</dbReference>
<dbReference type="Gene3D" id="3.30.470.20">
    <property type="entry name" value="ATP-grasp fold, B domain"/>
    <property type="match status" value="1"/>
</dbReference>
<dbReference type="SUPFAM" id="SSF51230">
    <property type="entry name" value="Single hybrid motif"/>
    <property type="match status" value="1"/>
</dbReference>
<dbReference type="PROSITE" id="PS00867">
    <property type="entry name" value="CPSASE_2"/>
    <property type="match status" value="1"/>
</dbReference>
<dbReference type="InterPro" id="IPR005481">
    <property type="entry name" value="BC-like_N"/>
</dbReference>
<dbReference type="InterPro" id="IPR029000">
    <property type="entry name" value="Cyclophilin-like_dom_sf"/>
</dbReference>
<dbReference type="InterPro" id="IPR050856">
    <property type="entry name" value="Biotin_carboxylase_complex"/>
</dbReference>
<proteinExistence type="predicted"/>
<dbReference type="EMBL" id="CP165628">
    <property type="protein sequence ID" value="XDU72658.1"/>
    <property type="molecule type" value="Genomic_DNA"/>
</dbReference>
<name>A0AB39VQ10_9GAMM</name>
<evidence type="ECO:0000256" key="4">
    <source>
        <dbReference type="ARBA" id="ARBA00011750"/>
    </source>
</evidence>
<feature type="domain" description="ATP-grasp" evidence="15">
    <location>
        <begin position="120"/>
        <end position="317"/>
    </location>
</feature>
<evidence type="ECO:0000313" key="17">
    <source>
        <dbReference type="EMBL" id="XDU72658.1"/>
    </source>
</evidence>
<dbReference type="Pfam" id="PF02626">
    <property type="entry name" value="CT_A_B"/>
    <property type="match status" value="1"/>
</dbReference>
<dbReference type="SUPFAM" id="SSF160467">
    <property type="entry name" value="PH0987 N-terminal domain-like"/>
    <property type="match status" value="1"/>
</dbReference>
<evidence type="ECO:0000256" key="8">
    <source>
        <dbReference type="ARBA" id="ARBA00022801"/>
    </source>
</evidence>
<organism evidence="17">
    <name type="scientific">Rouxiella sp. WC2420</name>
    <dbReference type="NCBI Taxonomy" id="3234145"/>
    <lineage>
        <taxon>Bacteria</taxon>
        <taxon>Pseudomonadati</taxon>
        <taxon>Pseudomonadota</taxon>
        <taxon>Gammaproteobacteria</taxon>
        <taxon>Enterobacterales</taxon>
        <taxon>Yersiniaceae</taxon>
        <taxon>Rouxiella</taxon>
    </lineage>
</organism>
<protein>
    <recommendedName>
        <fullName evidence="5">Biotin carboxylase</fullName>
    </recommendedName>
    <alternativeName>
        <fullName evidence="11">Acetyl-coenzyme A carboxylase biotin carboxylase subunit A</fullName>
    </alternativeName>
</protein>
<evidence type="ECO:0000256" key="1">
    <source>
        <dbReference type="ARBA" id="ARBA00001953"/>
    </source>
</evidence>
<dbReference type="NCBIfam" id="TIGR02712">
    <property type="entry name" value="urea_carbox"/>
    <property type="match status" value="1"/>
</dbReference>
<feature type="domain" description="Lipoyl-binding" evidence="14">
    <location>
        <begin position="1131"/>
        <end position="1207"/>
    </location>
</feature>
<dbReference type="InterPro" id="IPR016185">
    <property type="entry name" value="PreATP-grasp_dom_sf"/>
</dbReference>
<keyword evidence="8" id="KW-0378">Hydrolase</keyword>
<evidence type="ECO:0000256" key="12">
    <source>
        <dbReference type="ARBA" id="ARBA00048600"/>
    </source>
</evidence>
<dbReference type="Pfam" id="PF00289">
    <property type="entry name" value="Biotin_carb_N"/>
    <property type="match status" value="1"/>
</dbReference>
<dbReference type="PROSITE" id="PS00188">
    <property type="entry name" value="BIOTIN"/>
    <property type="match status" value="1"/>
</dbReference>
<evidence type="ECO:0000256" key="5">
    <source>
        <dbReference type="ARBA" id="ARBA00017242"/>
    </source>
</evidence>
<evidence type="ECO:0000256" key="7">
    <source>
        <dbReference type="ARBA" id="ARBA00022741"/>
    </source>
</evidence>
<dbReference type="Pfam" id="PF00364">
    <property type="entry name" value="Biotin_lipoyl"/>
    <property type="match status" value="1"/>
</dbReference>
<dbReference type="FunFam" id="3.40.50.20:FF:000010">
    <property type="entry name" value="Propionyl-CoA carboxylase subunit alpha"/>
    <property type="match status" value="1"/>
</dbReference>
<dbReference type="InterPro" id="IPR003833">
    <property type="entry name" value="CT_C_D"/>
</dbReference>
<evidence type="ECO:0000259" key="14">
    <source>
        <dbReference type="PROSITE" id="PS50968"/>
    </source>
</evidence>
<dbReference type="InterPro" id="IPR011761">
    <property type="entry name" value="ATP-grasp"/>
</dbReference>
<keyword evidence="6 17" id="KW-0436">Ligase</keyword>
<dbReference type="GO" id="GO:0046872">
    <property type="term" value="F:metal ion binding"/>
    <property type="evidence" value="ECO:0007669"/>
    <property type="project" value="InterPro"/>
</dbReference>
<comment type="function">
    <text evidence="2">This protein is a component of the acetyl coenzyme A carboxylase complex; first, biotin carboxylase catalyzes the carboxylation of the carrier protein and then the transcarboxylase transfers the carboxyl group to form malonyl-CoA.</text>
</comment>
<accession>A0AB39VQ10</accession>